<dbReference type="Proteomes" id="UP000534107">
    <property type="component" value="Unassembled WGS sequence"/>
</dbReference>
<evidence type="ECO:0000256" key="3">
    <source>
        <dbReference type="ARBA" id="ARBA00022491"/>
    </source>
</evidence>
<dbReference type="OrthoDB" id="296632at2759"/>
<dbReference type="FunFam" id="3.30.70.330:FF:000018">
    <property type="entry name" value="Polypyrimidine tract-binding protein 2 isoform 1"/>
    <property type="match status" value="1"/>
</dbReference>
<organism evidence="17 18">
    <name type="scientific">Bucco capensis</name>
    <name type="common">collared puffbird</name>
    <dbReference type="NCBI Taxonomy" id="135168"/>
    <lineage>
        <taxon>Eukaryota</taxon>
        <taxon>Metazoa</taxon>
        <taxon>Chordata</taxon>
        <taxon>Craniata</taxon>
        <taxon>Vertebrata</taxon>
        <taxon>Euteleostomi</taxon>
        <taxon>Archelosauria</taxon>
        <taxon>Archosauria</taxon>
        <taxon>Dinosauria</taxon>
        <taxon>Saurischia</taxon>
        <taxon>Theropoda</taxon>
        <taxon>Coelurosauria</taxon>
        <taxon>Aves</taxon>
        <taxon>Neognathae</taxon>
        <taxon>Neoaves</taxon>
        <taxon>Telluraves</taxon>
        <taxon>Coraciimorphae</taxon>
        <taxon>Piciformes</taxon>
        <taxon>Bucconidae</taxon>
        <taxon>Bucco</taxon>
    </lineage>
</organism>
<feature type="domain" description="RRM" evidence="16">
    <location>
        <begin position="461"/>
        <end position="536"/>
    </location>
</feature>
<evidence type="ECO:0000256" key="15">
    <source>
        <dbReference type="SAM" id="MobiDB-lite"/>
    </source>
</evidence>
<dbReference type="PROSITE" id="PS50102">
    <property type="entry name" value="RRM"/>
    <property type="match status" value="4"/>
</dbReference>
<keyword evidence="8" id="KW-0832">Ubl conjugation</keyword>
<keyword evidence="9 14" id="KW-0694">RNA-binding</keyword>
<feature type="domain" description="RRM" evidence="16">
    <location>
        <begin position="46"/>
        <end position="130"/>
    </location>
</feature>
<keyword evidence="5" id="KW-0597">Phosphoprotein</keyword>
<dbReference type="Pfam" id="PF11835">
    <property type="entry name" value="RRM_8"/>
    <property type="match status" value="1"/>
</dbReference>
<dbReference type="GO" id="GO:0010629">
    <property type="term" value="P:negative regulation of gene expression"/>
    <property type="evidence" value="ECO:0007669"/>
    <property type="project" value="UniProtKB-ARBA"/>
</dbReference>
<keyword evidence="11" id="KW-0010">Activator</keyword>
<keyword evidence="4" id="KW-1017">Isopeptide bond</keyword>
<dbReference type="GO" id="GO:0003723">
    <property type="term" value="F:RNA binding"/>
    <property type="evidence" value="ECO:0007669"/>
    <property type="project" value="UniProtKB-UniRule"/>
</dbReference>
<proteinExistence type="predicted"/>
<dbReference type="CDD" id="cd12701">
    <property type="entry name" value="RRM4_PTBP1"/>
    <property type="match status" value="1"/>
</dbReference>
<evidence type="ECO:0000259" key="16">
    <source>
        <dbReference type="PROSITE" id="PS50102"/>
    </source>
</evidence>
<keyword evidence="18" id="KW-1185">Reference proteome</keyword>
<evidence type="ECO:0000256" key="8">
    <source>
        <dbReference type="ARBA" id="ARBA00022843"/>
    </source>
</evidence>
<gene>
    <name evidence="17" type="primary">Ptbp1</name>
    <name evidence="17" type="ORF">BUCCAP_R06200</name>
</gene>
<dbReference type="GO" id="GO:0008380">
    <property type="term" value="P:RNA splicing"/>
    <property type="evidence" value="ECO:0007669"/>
    <property type="project" value="UniProtKB-KW"/>
</dbReference>
<dbReference type="InterPro" id="IPR055204">
    <property type="entry name" value="HNRNPL_RRM"/>
</dbReference>
<feature type="non-terminal residue" evidence="17">
    <location>
        <position position="1"/>
    </location>
</feature>
<dbReference type="InterPro" id="IPR035000">
    <property type="entry name" value="PTBP1_RRM1"/>
</dbReference>
<feature type="non-terminal residue" evidence="17">
    <location>
        <position position="538"/>
    </location>
</feature>
<evidence type="ECO:0000313" key="17">
    <source>
        <dbReference type="EMBL" id="NXH17206.1"/>
    </source>
</evidence>
<dbReference type="SMART" id="SM00360">
    <property type="entry name" value="RRM"/>
    <property type="match status" value="4"/>
</dbReference>
<dbReference type="GO" id="GO:1903312">
    <property type="term" value="P:negative regulation of mRNA metabolic process"/>
    <property type="evidence" value="ECO:0007669"/>
    <property type="project" value="UniProtKB-ARBA"/>
</dbReference>
<dbReference type="GO" id="GO:0006397">
    <property type="term" value="P:mRNA processing"/>
    <property type="evidence" value="ECO:0007669"/>
    <property type="project" value="UniProtKB-KW"/>
</dbReference>
<dbReference type="SUPFAM" id="SSF54928">
    <property type="entry name" value="RNA-binding domain, RBD"/>
    <property type="match status" value="4"/>
</dbReference>
<accession>A0A7K9HUQ8</accession>
<feature type="region of interest" description="Disordered" evidence="15">
    <location>
        <begin position="420"/>
        <end position="440"/>
    </location>
</feature>
<evidence type="ECO:0000256" key="10">
    <source>
        <dbReference type="ARBA" id="ARBA00022990"/>
    </source>
</evidence>
<dbReference type="FunFam" id="3.30.70.330:FF:000162">
    <property type="entry name" value="polypyrimidine tract-binding protein 1 isoform X2"/>
    <property type="match status" value="1"/>
</dbReference>
<evidence type="ECO:0000256" key="7">
    <source>
        <dbReference type="ARBA" id="ARBA00022737"/>
    </source>
</evidence>
<dbReference type="InterPro" id="IPR000504">
    <property type="entry name" value="RRM_dom"/>
</dbReference>
<dbReference type="NCBIfam" id="TIGR01649">
    <property type="entry name" value="hnRNP-L_PTB"/>
    <property type="match status" value="1"/>
</dbReference>
<dbReference type="PANTHER" id="PTHR15592">
    <property type="entry name" value="MATRIN 3/NUCLEAR PROTEIN 220-RELATED"/>
    <property type="match status" value="1"/>
</dbReference>
<feature type="domain" description="RRM" evidence="16">
    <location>
        <begin position="344"/>
        <end position="418"/>
    </location>
</feature>
<reference evidence="17 18" key="1">
    <citation type="submission" date="2019-09" db="EMBL/GenBank/DDBJ databases">
        <title>Bird 10,000 Genomes (B10K) Project - Family phase.</title>
        <authorList>
            <person name="Zhang G."/>
        </authorList>
    </citation>
    <scope>NUCLEOTIDE SEQUENCE [LARGE SCALE GENOMIC DNA]</scope>
    <source>
        <strain evidence="17">B10K-DU-001-16</strain>
        <tissue evidence="17">Muscle</tissue>
    </source>
</reference>
<keyword evidence="12" id="KW-0508">mRNA splicing</keyword>
<dbReference type="EMBL" id="VWZO01012993">
    <property type="protein sequence ID" value="NXH17206.1"/>
    <property type="molecule type" value="Genomic_DNA"/>
</dbReference>
<dbReference type="InterPro" id="IPR012677">
    <property type="entry name" value="Nucleotide-bd_a/b_plait_sf"/>
</dbReference>
<evidence type="ECO:0000256" key="1">
    <source>
        <dbReference type="ARBA" id="ARBA00004123"/>
    </source>
</evidence>
<dbReference type="InterPro" id="IPR021790">
    <property type="entry name" value="PTBP1-like_RRM2"/>
</dbReference>
<comment type="subcellular location">
    <subcellularLocation>
        <location evidence="1">Nucleus</location>
    </subcellularLocation>
</comment>
<dbReference type="Pfam" id="PF13893">
    <property type="entry name" value="RRM_5"/>
    <property type="match status" value="1"/>
</dbReference>
<evidence type="ECO:0000256" key="13">
    <source>
        <dbReference type="ARBA" id="ARBA00023242"/>
    </source>
</evidence>
<dbReference type="GO" id="GO:0005634">
    <property type="term" value="C:nucleus"/>
    <property type="evidence" value="ECO:0007669"/>
    <property type="project" value="UniProtKB-SubCell"/>
</dbReference>
<evidence type="ECO:0000256" key="14">
    <source>
        <dbReference type="PROSITE-ProRule" id="PRU00176"/>
    </source>
</evidence>
<sequence length="538" mass="58171">QRGAEDLFSACVTNGPFIMSGNSPAANGNDVKKFKGDTRSPGVPSRVIHVRKLPSDVTEAEVISLGLPFGKVTNLLMLKGKNQAFIEMNTEEAANTMVNYYTTVTPVLRSQPIYIQFSNHKELKTDSSPNQARAQAALQAVNTVQAGSLAQPALADAGMAMAGQSPVLRIIVENLFYPVTLDVLHQIFSKLGTVLKIITFTKNNQFQALLQYADPVSAQHAKLSLDGQNIYNACCTLRIDFSKLTSLNVKYNNEKSRDYTRPDLPSGDNQPTLDQTMAAAFGAPGIISPPYAGAGFPPTFAIPQAAGLSVPTVHGALAPLAIPAAAAAAAGRIAIPGLTGAGNCVLLVSNLSPERVTPQCLFILFGVYGDVQRVKILFKKKDNALVQMADGNQAQLAMSHLNGQKLHGKPIRITLSKHQTVQLPRESQEEHGLTKDYGNSPLHRFKKPGSKNFQNIFPPSATLHLSNIPPSITEEDLKMLFSSNGGMVKGFKFFQKDRKMALIQMGSVEEAIQSLIDLHNHDLGENHHLRVSFSKSTI</sequence>
<dbReference type="InterPro" id="IPR035979">
    <property type="entry name" value="RBD_domain_sf"/>
</dbReference>
<name>A0A7K9HUQ8_9PICI</name>
<dbReference type="InterPro" id="IPR006536">
    <property type="entry name" value="HnRNP-L/PTB"/>
</dbReference>
<comment type="caution">
    <text evidence="17">The sequence shown here is derived from an EMBL/GenBank/DDBJ whole genome shotgun (WGS) entry which is preliminary data.</text>
</comment>
<dbReference type="FunFam" id="3.30.70.330:FF:000032">
    <property type="entry name" value="Polypyrimidine tract-binding protein 2 isoform 1"/>
    <property type="match status" value="1"/>
</dbReference>
<dbReference type="CDD" id="cd12693">
    <property type="entry name" value="RRM2_PTBP1_like"/>
    <property type="match status" value="1"/>
</dbReference>
<keyword evidence="7" id="KW-0677">Repeat</keyword>
<evidence type="ECO:0000256" key="6">
    <source>
        <dbReference type="ARBA" id="ARBA00022664"/>
    </source>
</evidence>
<protein>
    <recommendedName>
        <fullName evidence="2">Polypyrimidine tract-binding protein 1</fullName>
    </recommendedName>
</protein>
<evidence type="ECO:0000256" key="12">
    <source>
        <dbReference type="ARBA" id="ARBA00023187"/>
    </source>
</evidence>
<keyword evidence="10" id="KW-0007">Acetylation</keyword>
<keyword evidence="6" id="KW-0507">mRNA processing</keyword>
<evidence type="ECO:0000256" key="9">
    <source>
        <dbReference type="ARBA" id="ARBA00022884"/>
    </source>
</evidence>
<feature type="domain" description="RRM" evidence="16">
    <location>
        <begin position="168"/>
        <end position="244"/>
    </location>
</feature>
<keyword evidence="13" id="KW-0539">Nucleus</keyword>
<evidence type="ECO:0000256" key="4">
    <source>
        <dbReference type="ARBA" id="ARBA00022499"/>
    </source>
</evidence>
<evidence type="ECO:0000313" key="18">
    <source>
        <dbReference type="Proteomes" id="UP000534107"/>
    </source>
</evidence>
<dbReference type="AlphaFoldDB" id="A0A7K9HUQ8"/>
<evidence type="ECO:0000256" key="11">
    <source>
        <dbReference type="ARBA" id="ARBA00023159"/>
    </source>
</evidence>
<evidence type="ECO:0000256" key="5">
    <source>
        <dbReference type="ARBA" id="ARBA00022553"/>
    </source>
</evidence>
<dbReference type="Pfam" id="PF22976">
    <property type="entry name" value="RRM_10"/>
    <property type="match status" value="1"/>
</dbReference>
<dbReference type="Gene3D" id="3.30.70.330">
    <property type="match status" value="4"/>
</dbReference>
<dbReference type="FunFam" id="3.30.70.330:FF:000036">
    <property type="entry name" value="polypyrimidine tract-binding protein 1 isoform X2"/>
    <property type="match status" value="1"/>
</dbReference>
<dbReference type="CDD" id="cd12777">
    <property type="entry name" value="RRM1_PTBP1"/>
    <property type="match status" value="1"/>
</dbReference>
<keyword evidence="3" id="KW-0678">Repressor</keyword>
<evidence type="ECO:0000256" key="2">
    <source>
        <dbReference type="ARBA" id="ARBA00019540"/>
    </source>
</evidence>